<feature type="transmembrane region" description="Helical" evidence="11">
    <location>
        <begin position="264"/>
        <end position="284"/>
    </location>
</feature>
<dbReference type="PROSITE" id="PS50929">
    <property type="entry name" value="ABC_TM1F"/>
    <property type="match status" value="2"/>
</dbReference>
<feature type="domain" description="ABC transmembrane type-1" evidence="13">
    <location>
        <begin position="666"/>
        <end position="953"/>
    </location>
</feature>
<feature type="transmembrane region" description="Helical" evidence="11">
    <location>
        <begin position="178"/>
        <end position="197"/>
    </location>
</feature>
<evidence type="ECO:0000256" key="11">
    <source>
        <dbReference type="SAM" id="Phobius"/>
    </source>
</evidence>
<evidence type="ECO:0000256" key="5">
    <source>
        <dbReference type="ARBA" id="ARBA00022737"/>
    </source>
</evidence>
<evidence type="ECO:0000256" key="7">
    <source>
        <dbReference type="ARBA" id="ARBA00022840"/>
    </source>
</evidence>
<dbReference type="SMART" id="SM00382">
    <property type="entry name" value="AAA"/>
    <property type="match status" value="2"/>
</dbReference>
<dbReference type="FunFam" id="1.20.1560.10:FF:000029">
    <property type="entry name" value="ABC transporter B family member 1"/>
    <property type="match status" value="1"/>
</dbReference>
<comment type="similarity">
    <text evidence="2">Belongs to the ABC transporter superfamily. ABCB family. Multidrug resistance exporter (TC 3.A.1.201) subfamily.</text>
</comment>
<evidence type="ECO:0000256" key="4">
    <source>
        <dbReference type="ARBA" id="ARBA00022692"/>
    </source>
</evidence>
<evidence type="ECO:0000256" key="2">
    <source>
        <dbReference type="ARBA" id="ARBA00007577"/>
    </source>
</evidence>
<dbReference type="SUPFAM" id="SSF52540">
    <property type="entry name" value="P-loop containing nucleoside triphosphate hydrolases"/>
    <property type="match status" value="2"/>
</dbReference>
<dbReference type="AlphaFoldDB" id="A0AAD8JV90"/>
<sequence length="1238" mass="135799">MKHKIRNNGSFRSLFMHADRVDVFLMSVGFLGALGEGFGLPGIVFYTSTIMNNIGDFTSLSSDVFTHKINQNAVSLCYLAIAIWIACFLEGYCWSRTAQRQTSRLRSTYLKAILRQEVAYFDMNVTSTVDVVTSVSSDSLIIQQVISEKVPAFVMNMATFVGAYIVSFTLLWRLAVVGVPFILILVIPGLIYGKVLMKLSRKIRQEYNKADTIAQQSISSVRTVYSFVGENKTIKEYTDALEGSVELGLQQGLAKGLTIGSNSVVVYVVMSFMCWYGGRLVMYYGAKGGTAYAVGSSVTLGGLSLGSGLSHLRYFYDAMAASECIREVIERVPTIDSDNMEGEKLEEVFGEVEFKNVKFAYPSRPESEIFTDFNLRVAAGRTVALVGGSGSGKSTVIALLQRFYDPQGGVICVDGVRIDMLQVKWLRSQMGLVSQEPALFATTIKENILFGKEDATMEEVIEAAKASDAHNFISMLPHAYDTQVGERGVQMSGGQKQRIAIARSIIKSPRILLLDEATSALDSKSEQVVQKALDHAAVGRTTIVIAHRLSTIRNADMICVVQNGQVVESGSHDNLIQHESGLYTSLVRLQEAKQSVEPPDPYPPGLSSIASIYDVQNASSSQQPFVSRCNSAKAVKNLTSQANHEFSVTPFKRLLAMNIPEWKQALFGSLSAVLVGAIHPVYSFIMGSMISVYFLADHNEIKRKTLIYALTFSGLAVFSLVVNIIQHYNFAAMGEFLTKRVRERMLTKIFTFEIGWFDMDENSSGSVCSRLSIDANVVRSLVGDRCSLIVQTFSAVIVACTMGLVISWRLALVMIAVQPTIIMCFYCKIVLLKNMSQKATESQNESSKLAVEAVSNLRTITAFSSQTRILKMLEETQKAPMRESIRHAWYAGFGLAFSQSLMACTWALAFWYGGRLISGGHLVAKGLFQTFLILVSTGRVIAEAGTMTNDLAKGSTSLQSVFTVLDRYTLIEPEDTSGNEHEIITGHVEICDVDFAYPARPDVMIFKGFSINIEARKSTALVGQSGSGKSTIIGLIERFYDPMKGVVNFDGRDIRSYHLRTLRKCIALVSQEPTLFAGSIRENITYGASTKVSESEIIEAAKAANAHDFITVLKDGYDTWCGDRGVQLSGGQKQRVAIARAILKNPTLLLLDEATSALDSQSEKLVQEALERMMVGRTSVVVAHRLSSIQSCDMIAVLEKGKVVEKGSHGSLLAKGSVGAYYSLVSLQKPDCSDHKVD</sequence>
<evidence type="ECO:0000256" key="1">
    <source>
        <dbReference type="ARBA" id="ARBA00004651"/>
    </source>
</evidence>
<accession>A0AAD8JV90</accession>
<dbReference type="GO" id="GO:0005524">
    <property type="term" value="F:ATP binding"/>
    <property type="evidence" value="ECO:0007669"/>
    <property type="project" value="UniProtKB-KW"/>
</dbReference>
<feature type="transmembrane region" description="Helical" evidence="11">
    <location>
        <begin position="21"/>
        <end position="46"/>
    </location>
</feature>
<keyword evidence="7" id="KW-0067">ATP-binding</keyword>
<dbReference type="PANTHER" id="PTHR45136:SF2">
    <property type="entry name" value="ABC TRANSPORTER DOMAIN-CONTAINING PROTEIN"/>
    <property type="match status" value="1"/>
</dbReference>
<feature type="transmembrane region" description="Helical" evidence="11">
    <location>
        <begin position="888"/>
        <end position="912"/>
    </location>
</feature>
<evidence type="ECO:0000256" key="8">
    <source>
        <dbReference type="ARBA" id="ARBA00022989"/>
    </source>
</evidence>
<dbReference type="Pfam" id="PF00664">
    <property type="entry name" value="ABC_membrane"/>
    <property type="match status" value="2"/>
</dbReference>
<keyword evidence="6" id="KW-0547">Nucleotide-binding</keyword>
<dbReference type="FunFam" id="1.20.1560.10:FF:000126">
    <property type="entry name" value="Putative ABC transporter B family member 8"/>
    <property type="match status" value="1"/>
</dbReference>
<dbReference type="SUPFAM" id="SSF90123">
    <property type="entry name" value="ABC transporter transmembrane region"/>
    <property type="match status" value="2"/>
</dbReference>
<keyword evidence="15" id="KW-1185">Reference proteome</keyword>
<feature type="domain" description="ABC transporter" evidence="12">
    <location>
        <begin position="352"/>
        <end position="588"/>
    </location>
</feature>
<reference evidence="14" key="1">
    <citation type="journal article" date="2023" name="bioRxiv">
        <title>Improved chromosome-level genome assembly for marigold (Tagetes erecta).</title>
        <authorList>
            <person name="Jiang F."/>
            <person name="Yuan L."/>
            <person name="Wang S."/>
            <person name="Wang H."/>
            <person name="Xu D."/>
            <person name="Wang A."/>
            <person name="Fan W."/>
        </authorList>
    </citation>
    <scope>NUCLEOTIDE SEQUENCE</scope>
    <source>
        <strain evidence="14">WSJ</strain>
        <tissue evidence="14">Leaf</tissue>
    </source>
</reference>
<dbReference type="GO" id="GO:0005886">
    <property type="term" value="C:plasma membrane"/>
    <property type="evidence" value="ECO:0007669"/>
    <property type="project" value="UniProtKB-SubCell"/>
</dbReference>
<name>A0AAD8JV90_TARER</name>
<dbReference type="Gene3D" id="3.40.50.300">
    <property type="entry name" value="P-loop containing nucleotide triphosphate hydrolases"/>
    <property type="match status" value="2"/>
</dbReference>
<feature type="domain" description="ABC transporter" evidence="12">
    <location>
        <begin position="988"/>
        <end position="1225"/>
    </location>
</feature>
<dbReference type="CDD" id="cd18578">
    <property type="entry name" value="ABC_6TM_Pgp_ABCB1_D2_like"/>
    <property type="match status" value="1"/>
</dbReference>
<dbReference type="InterPro" id="IPR027417">
    <property type="entry name" value="P-loop_NTPase"/>
</dbReference>
<dbReference type="Pfam" id="PF00005">
    <property type="entry name" value="ABC_tran"/>
    <property type="match status" value="2"/>
</dbReference>
<dbReference type="EMBL" id="JAUHHV010000010">
    <property type="protein sequence ID" value="KAK1410144.1"/>
    <property type="molecule type" value="Genomic_DNA"/>
</dbReference>
<dbReference type="PROSITE" id="PS50893">
    <property type="entry name" value="ABC_TRANSPORTER_2"/>
    <property type="match status" value="2"/>
</dbReference>
<dbReference type="Proteomes" id="UP001229421">
    <property type="component" value="Unassembled WGS sequence"/>
</dbReference>
<feature type="transmembrane region" description="Helical" evidence="11">
    <location>
        <begin position="706"/>
        <end position="725"/>
    </location>
</feature>
<organism evidence="14 15">
    <name type="scientific">Tagetes erecta</name>
    <name type="common">African marigold</name>
    <dbReference type="NCBI Taxonomy" id="13708"/>
    <lineage>
        <taxon>Eukaryota</taxon>
        <taxon>Viridiplantae</taxon>
        <taxon>Streptophyta</taxon>
        <taxon>Embryophyta</taxon>
        <taxon>Tracheophyta</taxon>
        <taxon>Spermatophyta</taxon>
        <taxon>Magnoliopsida</taxon>
        <taxon>eudicotyledons</taxon>
        <taxon>Gunneridae</taxon>
        <taxon>Pentapetalae</taxon>
        <taxon>asterids</taxon>
        <taxon>campanulids</taxon>
        <taxon>Asterales</taxon>
        <taxon>Asteraceae</taxon>
        <taxon>Asteroideae</taxon>
        <taxon>Heliantheae alliance</taxon>
        <taxon>Tageteae</taxon>
        <taxon>Tagetes</taxon>
    </lineage>
</organism>
<feature type="transmembrane region" description="Helical" evidence="11">
    <location>
        <begin position="290"/>
        <end position="309"/>
    </location>
</feature>
<feature type="transmembrane region" description="Helical" evidence="11">
    <location>
        <begin position="665"/>
        <end position="694"/>
    </location>
</feature>
<dbReference type="InterPro" id="IPR003593">
    <property type="entry name" value="AAA+_ATPase"/>
</dbReference>
<keyword evidence="10" id="KW-0325">Glycoprotein</keyword>
<dbReference type="FunFam" id="3.40.50.300:FF:000205">
    <property type="entry name" value="ABC transporter B family member 4"/>
    <property type="match status" value="2"/>
</dbReference>
<dbReference type="GO" id="GO:0140359">
    <property type="term" value="F:ABC-type transporter activity"/>
    <property type="evidence" value="ECO:0007669"/>
    <property type="project" value="InterPro"/>
</dbReference>
<feature type="domain" description="ABC transmembrane type-1" evidence="13">
    <location>
        <begin position="28"/>
        <end position="317"/>
    </location>
</feature>
<dbReference type="InterPro" id="IPR011527">
    <property type="entry name" value="ABC1_TM_dom"/>
</dbReference>
<protein>
    <submittedName>
        <fullName evidence="14">Uncharacterized protein</fullName>
    </submittedName>
</protein>
<dbReference type="InterPro" id="IPR036640">
    <property type="entry name" value="ABC1_TM_sf"/>
</dbReference>
<comment type="subcellular location">
    <subcellularLocation>
        <location evidence="1">Cell membrane</location>
        <topology evidence="1">Multi-pass membrane protein</topology>
    </subcellularLocation>
</comment>
<evidence type="ECO:0000313" key="15">
    <source>
        <dbReference type="Proteomes" id="UP001229421"/>
    </source>
</evidence>
<keyword evidence="9 11" id="KW-0472">Membrane</keyword>
<feature type="transmembrane region" description="Helical" evidence="11">
    <location>
        <begin position="73"/>
        <end position="94"/>
    </location>
</feature>
<dbReference type="PROSITE" id="PS00211">
    <property type="entry name" value="ABC_TRANSPORTER_1"/>
    <property type="match status" value="2"/>
</dbReference>
<evidence type="ECO:0000256" key="6">
    <source>
        <dbReference type="ARBA" id="ARBA00022741"/>
    </source>
</evidence>
<evidence type="ECO:0000256" key="9">
    <source>
        <dbReference type="ARBA" id="ARBA00023136"/>
    </source>
</evidence>
<feature type="transmembrane region" description="Helical" evidence="11">
    <location>
        <begin position="788"/>
        <end position="806"/>
    </location>
</feature>
<evidence type="ECO:0000259" key="13">
    <source>
        <dbReference type="PROSITE" id="PS50929"/>
    </source>
</evidence>
<keyword evidence="4 11" id="KW-0812">Transmembrane</keyword>
<keyword evidence="3" id="KW-0813">Transport</keyword>
<gene>
    <name evidence="14" type="ORF">QVD17_36678</name>
</gene>
<dbReference type="InterPro" id="IPR017871">
    <property type="entry name" value="ABC_transporter-like_CS"/>
</dbReference>
<keyword evidence="5" id="KW-0677">Repeat</keyword>
<dbReference type="GO" id="GO:0016887">
    <property type="term" value="F:ATP hydrolysis activity"/>
    <property type="evidence" value="ECO:0007669"/>
    <property type="project" value="InterPro"/>
</dbReference>
<dbReference type="InterPro" id="IPR003439">
    <property type="entry name" value="ABC_transporter-like_ATP-bd"/>
</dbReference>
<dbReference type="CDD" id="cd18577">
    <property type="entry name" value="ABC_6TM_Pgp_ABCB1_D1_like"/>
    <property type="match status" value="1"/>
</dbReference>
<keyword evidence="8 11" id="KW-1133">Transmembrane helix</keyword>
<proteinExistence type="inferred from homology"/>
<comment type="caution">
    <text evidence="14">The sequence shown here is derived from an EMBL/GenBank/DDBJ whole genome shotgun (WGS) entry which is preliminary data.</text>
</comment>
<feature type="transmembrane region" description="Helical" evidence="11">
    <location>
        <begin position="153"/>
        <end position="172"/>
    </location>
</feature>
<dbReference type="PANTHER" id="PTHR45136">
    <property type="entry name" value="ABC TRANSPORTER DOMAIN-CONTAINING PROTEIN"/>
    <property type="match status" value="1"/>
</dbReference>
<evidence type="ECO:0000256" key="10">
    <source>
        <dbReference type="ARBA" id="ARBA00023180"/>
    </source>
</evidence>
<dbReference type="CDD" id="cd03249">
    <property type="entry name" value="ABC_MTABC3_MDL1_MDL2"/>
    <property type="match status" value="2"/>
</dbReference>
<feature type="transmembrane region" description="Helical" evidence="11">
    <location>
        <begin position="812"/>
        <end position="831"/>
    </location>
</feature>
<evidence type="ECO:0000259" key="12">
    <source>
        <dbReference type="PROSITE" id="PS50893"/>
    </source>
</evidence>
<evidence type="ECO:0000256" key="3">
    <source>
        <dbReference type="ARBA" id="ARBA00022448"/>
    </source>
</evidence>
<dbReference type="Gene3D" id="1.20.1560.10">
    <property type="entry name" value="ABC transporter type 1, transmembrane domain"/>
    <property type="match status" value="1"/>
</dbReference>
<evidence type="ECO:0000313" key="14">
    <source>
        <dbReference type="EMBL" id="KAK1410144.1"/>
    </source>
</evidence>